<sequence>MPFINLHFHFSLTMRKSLLALLTLSLALLMLATPAGAISASQLGAQQIYYTLVNANWAGVGYSVYNSSTGAFNKMYCLSETVYLKNVSFLYIPNSLNEDVIGFRLALSSFKGKESFCTI</sequence>
<organism evidence="1 2">
    <name type="scientific">Saccharolobus islandicus (strain M.16.27)</name>
    <name type="common">Sulfolobus islandicus</name>
    <dbReference type="NCBI Taxonomy" id="427318"/>
    <lineage>
        <taxon>Archaea</taxon>
        <taxon>Thermoproteota</taxon>
        <taxon>Thermoprotei</taxon>
        <taxon>Sulfolobales</taxon>
        <taxon>Sulfolobaceae</taxon>
        <taxon>Saccharolobus</taxon>
    </lineage>
</organism>
<evidence type="ECO:0000313" key="2">
    <source>
        <dbReference type="Proteomes" id="UP000002307"/>
    </source>
</evidence>
<dbReference type="KEGG" id="sim:M1627_0501"/>
<accession>C3N2L0</accession>
<name>C3N2L0_SACI3</name>
<dbReference type="Proteomes" id="UP000002307">
    <property type="component" value="Chromosome"/>
</dbReference>
<dbReference type="HOGENOM" id="CLU_2340320_0_0_2"/>
<dbReference type="AlphaFoldDB" id="C3N2L0"/>
<protein>
    <submittedName>
        <fullName evidence="1">Uncharacterized protein</fullName>
    </submittedName>
</protein>
<reference evidence="1 2" key="1">
    <citation type="journal article" date="2009" name="Proc. Natl. Acad. Sci. U.S.A.">
        <title>Biogeography of the Sulfolobus islandicus pan-genome.</title>
        <authorList>
            <person name="Reno M.L."/>
            <person name="Held N.L."/>
            <person name="Fields C.J."/>
            <person name="Burke P.V."/>
            <person name="Whitaker R.J."/>
        </authorList>
    </citation>
    <scope>NUCLEOTIDE SEQUENCE [LARGE SCALE GENOMIC DNA]</scope>
    <source>
        <strain evidence="1 2">M.16.27</strain>
    </source>
</reference>
<evidence type="ECO:0000313" key="1">
    <source>
        <dbReference type="EMBL" id="ACP54498.1"/>
    </source>
</evidence>
<gene>
    <name evidence="1" type="ordered locus">M1627_0501</name>
</gene>
<dbReference type="EMBL" id="CP001401">
    <property type="protein sequence ID" value="ACP54498.1"/>
    <property type="molecule type" value="Genomic_DNA"/>
</dbReference>
<proteinExistence type="predicted"/>